<dbReference type="Pfam" id="PF02924">
    <property type="entry name" value="HDPD"/>
    <property type="match status" value="1"/>
</dbReference>
<dbReference type="EMBL" id="CP013970">
    <property type="protein sequence ID" value="AXF75102.1"/>
    <property type="molecule type" value="Genomic_DNA"/>
</dbReference>
<dbReference type="AlphaFoldDB" id="A0A345CNT5"/>
<sequence length="142" mass="15281">MSQINQFGQNTWGPMFRQDTFIPDQLIAGPLQLVTETITIAAGEKYVRGTVLGLVDASGEYTLCVKTASDGSQNPSAVLVDNVDATAGEVRAGVYLMGEFNIHRITADASWTPAALRSEMRKYSLFLKDAETAPLAPEVPSS</sequence>
<gene>
    <name evidence="1" type="ORF">AV903_01605</name>
</gene>
<dbReference type="RefSeq" id="WP_325175781.1">
    <property type="nucleotide sequence ID" value="NZ_CP013970.1"/>
</dbReference>
<reference evidence="1 2" key="1">
    <citation type="submission" date="2016-01" db="EMBL/GenBank/DDBJ databases">
        <authorList>
            <person name="Oliw E.H."/>
        </authorList>
    </citation>
    <scope>NUCLEOTIDE SEQUENCE [LARGE SCALE GENOMIC DNA]</scope>
    <source>
        <strain evidence="1 2">MDcuke</strain>
    </source>
</reference>
<name>A0A345CNT5_9GAMM</name>
<dbReference type="Proteomes" id="UP000264980">
    <property type="component" value="Chromosome"/>
</dbReference>
<evidence type="ECO:0000313" key="1">
    <source>
        <dbReference type="EMBL" id="AXF75102.1"/>
    </source>
</evidence>
<protein>
    <submittedName>
        <fullName evidence="1">Head decoration protein</fullName>
    </submittedName>
</protein>
<evidence type="ECO:0000313" key="2">
    <source>
        <dbReference type="Proteomes" id="UP000264980"/>
    </source>
</evidence>
<accession>A0A345CNT5</accession>
<dbReference type="Gene3D" id="2.40.300.10">
    <property type="entry name" value="Head decoration protein D"/>
    <property type="match status" value="1"/>
</dbReference>
<organism evidence="1 2">
    <name type="scientific">Erwinia tracheiphila</name>
    <dbReference type="NCBI Taxonomy" id="65700"/>
    <lineage>
        <taxon>Bacteria</taxon>
        <taxon>Pseudomonadati</taxon>
        <taxon>Pseudomonadota</taxon>
        <taxon>Gammaproteobacteria</taxon>
        <taxon>Enterobacterales</taxon>
        <taxon>Erwiniaceae</taxon>
        <taxon>Erwinia</taxon>
    </lineage>
</organism>
<proteinExistence type="predicted"/>
<dbReference type="InterPro" id="IPR004195">
    <property type="entry name" value="Head_decoration_D"/>
</dbReference>